<sequence>MDIHMGRNRSTPEKHDTTIIDAITPHALDALEGIVNEHEKEENWQHAGTRTKLET</sequence>
<reference evidence="1 2" key="1">
    <citation type="submission" date="2016-06" db="EMBL/GenBank/DDBJ databases">
        <title>Comparative genomics of the ectomycorrhizal sister species Rhizopogon vinicolor and Rhizopogon vesiculosus (Basidiomycota: Boletales) reveals a divergence of the mating type B locus.</title>
        <authorList>
            <consortium name="DOE Joint Genome Institute"/>
            <person name="Mujic A.B."/>
            <person name="Kuo A."/>
            <person name="Tritt A."/>
            <person name="Lipzen A."/>
            <person name="Chen C."/>
            <person name="Johnson J."/>
            <person name="Sharma A."/>
            <person name="Barry K."/>
            <person name="Grigoriev I.V."/>
            <person name="Spatafora J.W."/>
        </authorList>
    </citation>
    <scope>NUCLEOTIDE SEQUENCE [LARGE SCALE GENOMIC DNA]</scope>
    <source>
        <strain evidence="1 2">AM-OR11-026</strain>
    </source>
</reference>
<dbReference type="InParanoid" id="A0A1B7MKZ1"/>
<name>A0A1B7MKZ1_9AGAM</name>
<dbReference type="Proteomes" id="UP000092154">
    <property type="component" value="Unassembled WGS sequence"/>
</dbReference>
<evidence type="ECO:0000313" key="2">
    <source>
        <dbReference type="Proteomes" id="UP000092154"/>
    </source>
</evidence>
<proteinExistence type="predicted"/>
<keyword evidence="2" id="KW-1185">Reference proteome</keyword>
<evidence type="ECO:0000313" key="1">
    <source>
        <dbReference type="EMBL" id="OAX33274.1"/>
    </source>
</evidence>
<accession>A0A1B7MKZ1</accession>
<dbReference type="EMBL" id="KV448800">
    <property type="protein sequence ID" value="OAX33274.1"/>
    <property type="molecule type" value="Genomic_DNA"/>
</dbReference>
<protein>
    <submittedName>
        <fullName evidence="1">Uncharacterized protein</fullName>
    </submittedName>
</protein>
<organism evidence="1 2">
    <name type="scientific">Rhizopogon vinicolor AM-OR11-026</name>
    <dbReference type="NCBI Taxonomy" id="1314800"/>
    <lineage>
        <taxon>Eukaryota</taxon>
        <taxon>Fungi</taxon>
        <taxon>Dikarya</taxon>
        <taxon>Basidiomycota</taxon>
        <taxon>Agaricomycotina</taxon>
        <taxon>Agaricomycetes</taxon>
        <taxon>Agaricomycetidae</taxon>
        <taxon>Boletales</taxon>
        <taxon>Suillineae</taxon>
        <taxon>Rhizopogonaceae</taxon>
        <taxon>Rhizopogon</taxon>
    </lineage>
</organism>
<gene>
    <name evidence="1" type="ORF">K503DRAFT_534869</name>
</gene>
<dbReference type="AlphaFoldDB" id="A0A1B7MKZ1"/>